<reference evidence="1" key="1">
    <citation type="submission" date="2020-07" db="EMBL/GenBank/DDBJ databases">
        <title>Genome sequence and genetic diversity analysis of an under-domesticated orphan crop, white fonio (Digitaria exilis).</title>
        <authorList>
            <person name="Bennetzen J.L."/>
            <person name="Chen S."/>
            <person name="Ma X."/>
            <person name="Wang X."/>
            <person name="Yssel A.E.J."/>
            <person name="Chaluvadi S.R."/>
            <person name="Johnson M."/>
            <person name="Gangashetty P."/>
            <person name="Hamidou F."/>
            <person name="Sanogo M.D."/>
            <person name="Zwaenepoel A."/>
            <person name="Wallace J."/>
            <person name="Van De Peer Y."/>
            <person name="Van Deynze A."/>
        </authorList>
    </citation>
    <scope>NUCLEOTIDE SEQUENCE</scope>
    <source>
        <tissue evidence="1">Leaves</tissue>
    </source>
</reference>
<keyword evidence="2" id="KW-1185">Reference proteome</keyword>
<evidence type="ECO:0000313" key="2">
    <source>
        <dbReference type="Proteomes" id="UP000636709"/>
    </source>
</evidence>
<organism evidence="1 2">
    <name type="scientific">Digitaria exilis</name>
    <dbReference type="NCBI Taxonomy" id="1010633"/>
    <lineage>
        <taxon>Eukaryota</taxon>
        <taxon>Viridiplantae</taxon>
        <taxon>Streptophyta</taxon>
        <taxon>Embryophyta</taxon>
        <taxon>Tracheophyta</taxon>
        <taxon>Spermatophyta</taxon>
        <taxon>Magnoliopsida</taxon>
        <taxon>Liliopsida</taxon>
        <taxon>Poales</taxon>
        <taxon>Poaceae</taxon>
        <taxon>PACMAD clade</taxon>
        <taxon>Panicoideae</taxon>
        <taxon>Panicodae</taxon>
        <taxon>Paniceae</taxon>
        <taxon>Anthephorinae</taxon>
        <taxon>Digitaria</taxon>
    </lineage>
</organism>
<evidence type="ECO:0000313" key="1">
    <source>
        <dbReference type="EMBL" id="KAF8706464.1"/>
    </source>
</evidence>
<dbReference type="OrthoDB" id="682959at2759"/>
<proteinExistence type="predicted"/>
<sequence length="146" mass="16381">MNFRLDVQKKKQWRSHSSIDPTTKDLVLRLRDNNISIGRICSILGVSGGIARSTLRKESIRSLCSKISRENMRDDIGKTLELLDKMKEADPAMAVKFQLDKQGCIRTLLWCTGKTVCPTRGLEMQLHLTQHIGPTSIACHLGCSSE</sequence>
<accession>A0A835EQL1</accession>
<dbReference type="AlphaFoldDB" id="A0A835EQL1"/>
<dbReference type="Proteomes" id="UP000636709">
    <property type="component" value="Unassembled WGS sequence"/>
</dbReference>
<gene>
    <name evidence="1" type="ORF">HU200_030737</name>
</gene>
<dbReference type="PANTHER" id="PTHR47482:SF5">
    <property type="entry name" value="FAR1 DOMAIN-CONTAINING PROTEIN"/>
    <property type="match status" value="1"/>
</dbReference>
<dbReference type="EMBL" id="JACEFO010001767">
    <property type="protein sequence ID" value="KAF8706464.1"/>
    <property type="molecule type" value="Genomic_DNA"/>
</dbReference>
<dbReference type="PANTHER" id="PTHR47482">
    <property type="entry name" value="OS11G0632001 PROTEIN"/>
    <property type="match status" value="1"/>
</dbReference>
<name>A0A835EQL1_9POAL</name>
<comment type="caution">
    <text evidence="1">The sequence shown here is derived from an EMBL/GenBank/DDBJ whole genome shotgun (WGS) entry which is preliminary data.</text>
</comment>
<protein>
    <submittedName>
        <fullName evidence="1">Uncharacterized protein</fullName>
    </submittedName>
</protein>